<comment type="catalytic activity">
    <reaction evidence="6">
        <text>a 1,3-diacyl-sn-glycerol + H2O = a 1-acyl-sn-glycerol + a fatty acid + H(+)</text>
        <dbReference type="Rhea" id="RHEA:38503"/>
        <dbReference type="ChEBI" id="CHEBI:15377"/>
        <dbReference type="ChEBI" id="CHEBI:15378"/>
        <dbReference type="ChEBI" id="CHEBI:28868"/>
        <dbReference type="ChEBI" id="CHEBI:64683"/>
        <dbReference type="ChEBI" id="CHEBI:77272"/>
    </reaction>
</comment>
<organism evidence="13 14">
    <name type="scientific">Psylliodes chrysocephalus</name>
    <dbReference type="NCBI Taxonomy" id="3402493"/>
    <lineage>
        <taxon>Eukaryota</taxon>
        <taxon>Metazoa</taxon>
        <taxon>Ecdysozoa</taxon>
        <taxon>Arthropoda</taxon>
        <taxon>Hexapoda</taxon>
        <taxon>Insecta</taxon>
        <taxon>Pterygota</taxon>
        <taxon>Neoptera</taxon>
        <taxon>Endopterygota</taxon>
        <taxon>Coleoptera</taxon>
        <taxon>Polyphaga</taxon>
        <taxon>Cucujiformia</taxon>
        <taxon>Chrysomeloidea</taxon>
        <taxon>Chrysomelidae</taxon>
        <taxon>Galerucinae</taxon>
        <taxon>Alticini</taxon>
        <taxon>Psylliodes</taxon>
    </lineage>
</organism>
<dbReference type="EC" id="3.1.1.116" evidence="3"/>
<comment type="catalytic activity">
    <reaction evidence="9">
        <text>1,2-didecanoylglycerol + H2O = decanoylglycerol + decanoate + H(+)</text>
        <dbReference type="Rhea" id="RHEA:48596"/>
        <dbReference type="ChEBI" id="CHEBI:11152"/>
        <dbReference type="ChEBI" id="CHEBI:15377"/>
        <dbReference type="ChEBI" id="CHEBI:15378"/>
        <dbReference type="ChEBI" id="CHEBI:27689"/>
        <dbReference type="ChEBI" id="CHEBI:90605"/>
    </reaction>
</comment>
<name>A0A9P0DBK9_9CUCU</name>
<comment type="similarity">
    <text evidence="1">Belongs to the AB hydrolase superfamily.</text>
</comment>
<evidence type="ECO:0000256" key="3">
    <source>
        <dbReference type="ARBA" id="ARBA00026104"/>
    </source>
</evidence>
<dbReference type="Pfam" id="PF00561">
    <property type="entry name" value="Abhydrolase_1"/>
    <property type="match status" value="1"/>
</dbReference>
<comment type="catalytic activity">
    <reaction evidence="11">
        <text>1-octadecanoyl-2-(5Z,8Z,11Z,14Z-eicosatetraenoyl)-sn-glycerol + H2O = 2-(5Z,8Z,11Z,14Z-eicosatetraenoyl)-glycerol + octadecanoate + H(+)</text>
        <dbReference type="Rhea" id="RHEA:38507"/>
        <dbReference type="ChEBI" id="CHEBI:15377"/>
        <dbReference type="ChEBI" id="CHEBI:15378"/>
        <dbReference type="ChEBI" id="CHEBI:25629"/>
        <dbReference type="ChEBI" id="CHEBI:52392"/>
        <dbReference type="ChEBI" id="CHEBI:75728"/>
    </reaction>
</comment>
<evidence type="ECO:0000256" key="9">
    <source>
        <dbReference type="ARBA" id="ARBA00048504"/>
    </source>
</evidence>
<keyword evidence="14" id="KW-1185">Reference proteome</keyword>
<dbReference type="Proteomes" id="UP001153636">
    <property type="component" value="Chromosome 9"/>
</dbReference>
<evidence type="ECO:0000313" key="14">
    <source>
        <dbReference type="Proteomes" id="UP001153636"/>
    </source>
</evidence>
<sequence>MIFYHAKNLVKNLQRTISIIPIHYRHASTNYKSDSLELAYNSYESTNTYSEDNPAPIPLIILHGLLGSKNNWNTTSKKLHLHTKAKVLAVDARNHGDSPHYREHNYDSMVVDLKNFMDSMALRRVNLLGHSMGGRTAMLFALKYPDLVNKLVIVDISPISTSMSLKIIPPVLQSLKSLQIPSNRPLRDARRIVAENLINVIKNRLLLGFLLTNLVQKIDGSYGWRFNTRALLENFDKILSFPETHNISFGGPTLFLGGSKSDFIQKSDLPKIQKLFPSAELKFIEGAGHWLHSEKPAEFMGITLDFLNRKIDASHVKNESKTNL</sequence>
<dbReference type="PANTHER" id="PTHR46118">
    <property type="entry name" value="PROTEIN ABHD11"/>
    <property type="match status" value="1"/>
</dbReference>
<dbReference type="SUPFAM" id="SSF53474">
    <property type="entry name" value="alpha/beta-Hydrolases"/>
    <property type="match status" value="1"/>
</dbReference>
<accession>A0A9P0DBK9</accession>
<comment type="catalytic activity">
    <reaction evidence="10">
        <text>1-octadecanoyl-2-(9Z-octadecenoyl)-sn-glycerol + H2O = 2-(9Z-octadecenoyl)-glycerol + octadecanoate + H(+)</text>
        <dbReference type="Rhea" id="RHEA:77103"/>
        <dbReference type="ChEBI" id="CHEBI:15377"/>
        <dbReference type="ChEBI" id="CHEBI:15378"/>
        <dbReference type="ChEBI" id="CHEBI:25629"/>
        <dbReference type="ChEBI" id="CHEBI:73990"/>
        <dbReference type="ChEBI" id="CHEBI:75468"/>
    </reaction>
</comment>
<dbReference type="EMBL" id="OV651821">
    <property type="protein sequence ID" value="CAH1115316.1"/>
    <property type="molecule type" value="Genomic_DNA"/>
</dbReference>
<evidence type="ECO:0000259" key="12">
    <source>
        <dbReference type="Pfam" id="PF00561"/>
    </source>
</evidence>
<evidence type="ECO:0000256" key="7">
    <source>
        <dbReference type="ARBA" id="ARBA00044064"/>
    </source>
</evidence>
<comment type="catalytic activity">
    <reaction evidence="5">
        <text>a 1,2-diacyl-sn-glycerol + H2O = a 2-acylglycerol + a fatty acid + H(+)</text>
        <dbReference type="Rhea" id="RHEA:33275"/>
        <dbReference type="ChEBI" id="CHEBI:15377"/>
        <dbReference type="ChEBI" id="CHEBI:15378"/>
        <dbReference type="ChEBI" id="CHEBI:17389"/>
        <dbReference type="ChEBI" id="CHEBI:17815"/>
        <dbReference type="ChEBI" id="CHEBI:28868"/>
        <dbReference type="EC" id="3.1.1.116"/>
    </reaction>
</comment>
<dbReference type="InterPro" id="IPR000639">
    <property type="entry name" value="Epox_hydrolase-like"/>
</dbReference>
<protein>
    <recommendedName>
        <fullName evidence="7">sn-1-specific diacylglycerol lipase ABHD11</fullName>
        <ecNumber evidence="3">3.1.1.116</ecNumber>
    </recommendedName>
    <alternativeName>
        <fullName evidence="4">Alpha/beta hydrolase domain-containing protein 11</fullName>
    </alternativeName>
</protein>
<dbReference type="PANTHER" id="PTHR46118:SF4">
    <property type="entry name" value="PROTEIN ABHD11"/>
    <property type="match status" value="1"/>
</dbReference>
<evidence type="ECO:0000256" key="6">
    <source>
        <dbReference type="ARBA" id="ARBA00043742"/>
    </source>
</evidence>
<reference evidence="13" key="1">
    <citation type="submission" date="2022-01" db="EMBL/GenBank/DDBJ databases">
        <authorList>
            <person name="King R."/>
        </authorList>
    </citation>
    <scope>NUCLEOTIDE SEQUENCE</scope>
</reference>
<gene>
    <name evidence="13" type="ORF">PSYICH_LOCUS15472</name>
</gene>
<evidence type="ECO:0000313" key="13">
    <source>
        <dbReference type="EMBL" id="CAH1115316.1"/>
    </source>
</evidence>
<feature type="domain" description="AB hydrolase-1" evidence="12">
    <location>
        <begin position="58"/>
        <end position="296"/>
    </location>
</feature>
<evidence type="ECO:0000256" key="11">
    <source>
        <dbReference type="ARBA" id="ARBA00048919"/>
    </source>
</evidence>
<dbReference type="PRINTS" id="PR00111">
    <property type="entry name" value="ABHYDROLASE"/>
</dbReference>
<evidence type="ECO:0000256" key="1">
    <source>
        <dbReference type="ARBA" id="ARBA00008645"/>
    </source>
</evidence>
<proteinExistence type="inferred from homology"/>
<dbReference type="InterPro" id="IPR000073">
    <property type="entry name" value="AB_hydrolase_1"/>
</dbReference>
<evidence type="ECO:0000256" key="5">
    <source>
        <dbReference type="ARBA" id="ARBA00043667"/>
    </source>
</evidence>
<dbReference type="GO" id="GO:0005739">
    <property type="term" value="C:mitochondrion"/>
    <property type="evidence" value="ECO:0007669"/>
    <property type="project" value="TreeGrafter"/>
</dbReference>
<evidence type="ECO:0000256" key="2">
    <source>
        <dbReference type="ARBA" id="ARBA00022801"/>
    </source>
</evidence>
<comment type="catalytic activity">
    <reaction evidence="8">
        <text>1-octadecanoyl-2-(4Z,7Z,10Z,13Z,16Z,19Z-docosahexaenoyl)-sn-glycerol + H2O = 2-(4Z,7Z,10Z,13Z,16Z,19Z-docosahexaenoyl)-glycerol + octadecanoate + H(+)</text>
        <dbReference type="Rhea" id="RHEA:77107"/>
        <dbReference type="ChEBI" id="CHEBI:15377"/>
        <dbReference type="ChEBI" id="CHEBI:15378"/>
        <dbReference type="ChEBI" id="CHEBI:25629"/>
        <dbReference type="ChEBI" id="CHEBI:77129"/>
        <dbReference type="ChEBI" id="CHEBI:186738"/>
    </reaction>
</comment>
<dbReference type="Gene3D" id="3.40.50.1820">
    <property type="entry name" value="alpha/beta hydrolase"/>
    <property type="match status" value="1"/>
</dbReference>
<dbReference type="GO" id="GO:0052689">
    <property type="term" value="F:carboxylic ester hydrolase activity"/>
    <property type="evidence" value="ECO:0007669"/>
    <property type="project" value="TreeGrafter"/>
</dbReference>
<dbReference type="AlphaFoldDB" id="A0A9P0DBK9"/>
<keyword evidence="2" id="KW-0378">Hydrolase</keyword>
<dbReference type="PRINTS" id="PR00412">
    <property type="entry name" value="EPOXHYDRLASE"/>
</dbReference>
<evidence type="ECO:0000256" key="10">
    <source>
        <dbReference type="ARBA" id="ARBA00048513"/>
    </source>
</evidence>
<dbReference type="OrthoDB" id="8119704at2759"/>
<evidence type="ECO:0000256" key="8">
    <source>
        <dbReference type="ARBA" id="ARBA00048283"/>
    </source>
</evidence>
<evidence type="ECO:0000256" key="4">
    <source>
        <dbReference type="ARBA" id="ARBA00042703"/>
    </source>
</evidence>
<dbReference type="InterPro" id="IPR029058">
    <property type="entry name" value="AB_hydrolase_fold"/>
</dbReference>